<comment type="caution">
    <text evidence="4">The sequence shown here is derived from an EMBL/GenBank/DDBJ whole genome shotgun (WGS) entry which is preliminary data.</text>
</comment>
<name>A0ABV9H900_9HYPH</name>
<dbReference type="PIRSF" id="PIRSF032126">
    <property type="entry name" value="F0F1_ATP_synthase_subunit_I"/>
    <property type="match status" value="1"/>
</dbReference>
<dbReference type="Pfam" id="PF09527">
    <property type="entry name" value="ATPase_gene1"/>
    <property type="match status" value="1"/>
</dbReference>
<comment type="function">
    <text evidence="1">A possible function for this protein is to guide the assembly of the membrane sector of the ATPase enzyme complex.</text>
</comment>
<keyword evidence="1" id="KW-0375">Hydrogen ion transport</keyword>
<evidence type="ECO:0000313" key="4">
    <source>
        <dbReference type="EMBL" id="MFC4626025.1"/>
    </source>
</evidence>
<evidence type="ECO:0000256" key="3">
    <source>
        <dbReference type="SAM" id="Phobius"/>
    </source>
</evidence>
<reference evidence="5" key="1">
    <citation type="journal article" date="2019" name="Int. J. Syst. Evol. Microbiol.">
        <title>The Global Catalogue of Microorganisms (GCM) 10K type strain sequencing project: providing services to taxonomists for standard genome sequencing and annotation.</title>
        <authorList>
            <consortium name="The Broad Institute Genomics Platform"/>
            <consortium name="The Broad Institute Genome Sequencing Center for Infectious Disease"/>
            <person name="Wu L."/>
            <person name="Ma J."/>
        </authorList>
    </citation>
    <scope>NUCLEOTIDE SEQUENCE [LARGE SCALE GENOMIC DNA]</scope>
    <source>
        <strain evidence="5">CGMCC 1.15731</strain>
    </source>
</reference>
<dbReference type="EMBL" id="JBHSEL010000120">
    <property type="protein sequence ID" value="MFC4626025.1"/>
    <property type="molecule type" value="Genomic_DNA"/>
</dbReference>
<feature type="transmembrane region" description="Helical" evidence="3">
    <location>
        <begin position="65"/>
        <end position="83"/>
    </location>
</feature>
<evidence type="ECO:0000256" key="1">
    <source>
        <dbReference type="PIRNR" id="PIRNR032126"/>
    </source>
</evidence>
<comment type="similarity">
    <text evidence="1">Belongs to the bacterial AtpI family.</text>
</comment>
<dbReference type="RefSeq" id="WP_374833123.1">
    <property type="nucleotide sequence ID" value="NZ_JBHEEZ010000021.1"/>
</dbReference>
<accession>A0ABV9H900</accession>
<keyword evidence="3" id="KW-0812">Transmembrane</keyword>
<evidence type="ECO:0000256" key="2">
    <source>
        <dbReference type="SAM" id="MobiDB-lite"/>
    </source>
</evidence>
<keyword evidence="1" id="KW-0406">Ion transport</keyword>
<proteinExistence type="inferred from homology"/>
<evidence type="ECO:0000313" key="5">
    <source>
        <dbReference type="Proteomes" id="UP001596042"/>
    </source>
</evidence>
<keyword evidence="1 3" id="KW-0472">Membrane</keyword>
<keyword evidence="5" id="KW-1185">Reference proteome</keyword>
<dbReference type="InterPro" id="IPR016989">
    <property type="entry name" value="Atp1_alphaprobac"/>
</dbReference>
<dbReference type="InterPro" id="IPR032820">
    <property type="entry name" value="ATPase_put"/>
</dbReference>
<keyword evidence="1" id="KW-0813">Transport</keyword>
<feature type="region of interest" description="Disordered" evidence="2">
    <location>
        <begin position="1"/>
        <end position="26"/>
    </location>
</feature>
<sequence length="132" mass="13786">MARGAEPGKPSGAVKDAGGKPNSGELEQRLSRLEVELTRKGALRQPVPEGERSERSGSVAQAMKLSSEFIAGVVVGGVIGWSLDRFAGTSPWGMIVFLLLGFAAGTLNVLRAAGYVAESGNIKSATKEDEKN</sequence>
<gene>
    <name evidence="4" type="ORF">ACFO1V_12550</name>
</gene>
<feature type="transmembrane region" description="Helical" evidence="3">
    <location>
        <begin position="95"/>
        <end position="117"/>
    </location>
</feature>
<protein>
    <recommendedName>
        <fullName evidence="1">ATP synthase protein I</fullName>
    </recommendedName>
</protein>
<keyword evidence="3" id="KW-1133">Transmembrane helix</keyword>
<organism evidence="4 5">
    <name type="scientific">Daeguia caeni</name>
    <dbReference type="NCBI Taxonomy" id="439612"/>
    <lineage>
        <taxon>Bacteria</taxon>
        <taxon>Pseudomonadati</taxon>
        <taxon>Pseudomonadota</taxon>
        <taxon>Alphaproteobacteria</taxon>
        <taxon>Hyphomicrobiales</taxon>
        <taxon>Brucellaceae</taxon>
        <taxon>Daeguia</taxon>
    </lineage>
</organism>
<dbReference type="Proteomes" id="UP001596042">
    <property type="component" value="Unassembled WGS sequence"/>
</dbReference>